<proteinExistence type="predicted"/>
<feature type="compositionally biased region" description="Low complexity" evidence="1">
    <location>
        <begin position="103"/>
        <end position="122"/>
    </location>
</feature>
<evidence type="ECO:0000313" key="3">
    <source>
        <dbReference type="EMBL" id="CDO76107.1"/>
    </source>
</evidence>
<keyword evidence="4" id="KW-1185">Reference proteome</keyword>
<accession>A0A060SNJ3</accession>
<name>A0A060SNJ3_PYCCI</name>
<dbReference type="AlphaFoldDB" id="A0A060SNJ3"/>
<evidence type="ECO:0000256" key="2">
    <source>
        <dbReference type="SAM" id="Phobius"/>
    </source>
</evidence>
<dbReference type="OrthoDB" id="27934at2759"/>
<evidence type="ECO:0000256" key="1">
    <source>
        <dbReference type="SAM" id="MobiDB-lite"/>
    </source>
</evidence>
<dbReference type="Proteomes" id="UP000029665">
    <property type="component" value="Unassembled WGS sequence"/>
</dbReference>
<gene>
    <name evidence="3" type="ORF">BN946_scf184898.g1</name>
</gene>
<dbReference type="EMBL" id="CCBP010000337">
    <property type="protein sequence ID" value="CDO76107.1"/>
    <property type="molecule type" value="Genomic_DNA"/>
</dbReference>
<reference evidence="3" key="1">
    <citation type="submission" date="2014-01" db="EMBL/GenBank/DDBJ databases">
        <title>The genome of the white-rot fungus Pycnoporus cinnabarinus: a basidiomycete model with a versatile arsenal for lignocellulosic biomass breakdown.</title>
        <authorList>
            <person name="Levasseur A."/>
            <person name="Lomascolo A."/>
            <person name="Ruiz-Duenas F.J."/>
            <person name="Uzan E."/>
            <person name="Piumi F."/>
            <person name="Kues U."/>
            <person name="Ram A.F.J."/>
            <person name="Murat C."/>
            <person name="Haon M."/>
            <person name="Benoit I."/>
            <person name="Arfi Y."/>
            <person name="Chevret D."/>
            <person name="Drula E."/>
            <person name="Kwon M.J."/>
            <person name="Gouret P."/>
            <person name="Lesage-Meessen L."/>
            <person name="Lombard V."/>
            <person name="Mariette J."/>
            <person name="Noirot C."/>
            <person name="Park J."/>
            <person name="Patyshakuliyeva A."/>
            <person name="Wieneger R.A.B."/>
            <person name="Wosten H.A.B."/>
            <person name="Martin F."/>
            <person name="Coutinho P.M."/>
            <person name="de Vries R."/>
            <person name="Martinez A.T."/>
            <person name="Klopp C."/>
            <person name="Pontarotti P."/>
            <person name="Henrissat B."/>
            <person name="Record E."/>
        </authorList>
    </citation>
    <scope>NUCLEOTIDE SEQUENCE [LARGE SCALE GENOMIC DNA]</scope>
    <source>
        <strain evidence="3">BRFM137</strain>
    </source>
</reference>
<feature type="region of interest" description="Disordered" evidence="1">
    <location>
        <begin position="97"/>
        <end position="132"/>
    </location>
</feature>
<feature type="transmembrane region" description="Helical" evidence="2">
    <location>
        <begin position="67"/>
        <end position="86"/>
    </location>
</feature>
<organism evidence="3 4">
    <name type="scientific">Pycnoporus cinnabarinus</name>
    <name type="common">Cinnabar-red polypore</name>
    <name type="synonym">Trametes cinnabarina</name>
    <dbReference type="NCBI Taxonomy" id="5643"/>
    <lineage>
        <taxon>Eukaryota</taxon>
        <taxon>Fungi</taxon>
        <taxon>Dikarya</taxon>
        <taxon>Basidiomycota</taxon>
        <taxon>Agaricomycotina</taxon>
        <taxon>Agaricomycetes</taxon>
        <taxon>Polyporales</taxon>
        <taxon>Polyporaceae</taxon>
        <taxon>Trametes</taxon>
    </lineage>
</organism>
<keyword evidence="2" id="KW-0812">Transmembrane</keyword>
<sequence length="139" mass="16235">MRRLNCQPCRCGHDAEHVTRDEEDRLQWACKRRQAEADRDGDFGPEDYFDAAMRGQRYCKEDDVDEFAETMLLIVLCLMVSALLYVRGRWVEQLRREEEQRRQANGQLPQGQQQQQPQAQGGVFLPPGDPAQDKWAILR</sequence>
<dbReference type="HOGENOM" id="CLU_1846124_0_0_1"/>
<keyword evidence="2" id="KW-1133">Transmembrane helix</keyword>
<keyword evidence="2" id="KW-0472">Membrane</keyword>
<protein>
    <submittedName>
        <fullName evidence="3">Uncharacterized protein</fullName>
    </submittedName>
</protein>
<evidence type="ECO:0000313" key="4">
    <source>
        <dbReference type="Proteomes" id="UP000029665"/>
    </source>
</evidence>
<comment type="caution">
    <text evidence="3">The sequence shown here is derived from an EMBL/GenBank/DDBJ whole genome shotgun (WGS) entry which is preliminary data.</text>
</comment>
<dbReference type="STRING" id="5643.A0A060SNJ3"/>